<dbReference type="EMBL" id="AMCI01007535">
    <property type="protein sequence ID" value="EJW92449.1"/>
    <property type="molecule type" value="Genomic_DNA"/>
</dbReference>
<accession>J9FYJ8</accession>
<evidence type="ECO:0000313" key="1">
    <source>
        <dbReference type="EMBL" id="EJW92449.1"/>
    </source>
</evidence>
<reference evidence="1" key="1">
    <citation type="journal article" date="2012" name="PLoS ONE">
        <title>Gene sets for utilization of primary and secondary nutrition supplies in the distal gut of endangered iberian lynx.</title>
        <authorList>
            <person name="Alcaide M."/>
            <person name="Messina E."/>
            <person name="Richter M."/>
            <person name="Bargiela R."/>
            <person name="Peplies J."/>
            <person name="Huws S.A."/>
            <person name="Newbold C.J."/>
            <person name="Golyshin P.N."/>
            <person name="Simon M.A."/>
            <person name="Lopez G."/>
            <person name="Yakimov M.M."/>
            <person name="Ferrer M."/>
        </authorList>
    </citation>
    <scope>NUCLEOTIDE SEQUENCE</scope>
</reference>
<gene>
    <name evidence="1" type="ORF">EVA_19444</name>
</gene>
<sequence length="63" mass="7197">MVSILHIRTNNFRFLLGFLAFITTFPRNTIFGYSAYSPGDGQPYIIDLYYRGHPHSVCPSAKN</sequence>
<dbReference type="AlphaFoldDB" id="J9FYJ8"/>
<organism evidence="1">
    <name type="scientific">gut metagenome</name>
    <dbReference type="NCBI Taxonomy" id="749906"/>
    <lineage>
        <taxon>unclassified sequences</taxon>
        <taxon>metagenomes</taxon>
        <taxon>organismal metagenomes</taxon>
    </lineage>
</organism>
<proteinExistence type="predicted"/>
<comment type="caution">
    <text evidence="1">The sequence shown here is derived from an EMBL/GenBank/DDBJ whole genome shotgun (WGS) entry which is preliminary data.</text>
</comment>
<protein>
    <submittedName>
        <fullName evidence="1">Uncharacterized protein</fullName>
    </submittedName>
</protein>
<name>J9FYJ8_9ZZZZ</name>